<dbReference type="CDD" id="cd17246">
    <property type="entry name" value="RMtype1_S_SonII-TRD2-CR2_like"/>
    <property type="match status" value="1"/>
</dbReference>
<evidence type="ECO:0000313" key="7">
    <source>
        <dbReference type="Proteomes" id="UP000243494"/>
    </source>
</evidence>
<dbReference type="InterPro" id="IPR044946">
    <property type="entry name" value="Restrct_endonuc_typeI_TRD_sf"/>
</dbReference>
<dbReference type="RefSeq" id="WP_115976204.1">
    <property type="nucleotide sequence ID" value="NZ_NOJZ02000030.1"/>
</dbReference>
<keyword evidence="6" id="KW-0540">Nuclease</keyword>
<accession>A0A371IQF7</accession>
<dbReference type="InterPro" id="IPR000055">
    <property type="entry name" value="Restrct_endonuc_typeI_TRD"/>
</dbReference>
<keyword evidence="6" id="KW-0378">Hydrolase</keyword>
<evidence type="ECO:0000256" key="1">
    <source>
        <dbReference type="ARBA" id="ARBA00010923"/>
    </source>
</evidence>
<sequence>MEFIKLDDLCSIITDGTHQTPTYSNDGYIFLSSKNVTSGKIDWNNVKYIPEQLHEKLSKRLKPQINDILLAKNGTTGVAALVDRDEIFDIYVSLALLRPKGIIYPQYLLHAINSPMTKRQFNKNLKGIGVQNLHLKEIRNIEIPVPTTIDSQIKIVKVLDKAGELIDKRKEQIKRLDELVKSRFIELFGDPSKNEKGWEVSGIGKYLKVLTDYHSNGSYETLRDNVTLLDTPSYALMVRTTDLEKNNFEDDVKYIDEHAYNHLEKSKVFGGEIIINKIGSAGKVYLMPFLNRPVSLAMNQFLLRFDENKVNHIFLYNLLSTSYMEIRINEKVRGAVTKTITKDAIREVNIIVPPIELQNKFVDFVKQVDKLKFKMEKSLQELENNFNSLMQKAFKGELFN</sequence>
<evidence type="ECO:0000256" key="4">
    <source>
        <dbReference type="SAM" id="Coils"/>
    </source>
</evidence>
<keyword evidence="6" id="KW-0255">Endonuclease</keyword>
<keyword evidence="4" id="KW-0175">Coiled coil</keyword>
<comment type="caution">
    <text evidence="6">The sequence shown here is derived from an EMBL/GenBank/DDBJ whole genome shotgun (WGS) entry which is preliminary data.</text>
</comment>
<dbReference type="EMBL" id="NOJZ02000030">
    <property type="protein sequence ID" value="RDY22702.1"/>
    <property type="molecule type" value="Genomic_DNA"/>
</dbReference>
<dbReference type="OrthoDB" id="9811611at2"/>
<evidence type="ECO:0000313" key="6">
    <source>
        <dbReference type="EMBL" id="RDY22702.1"/>
    </source>
</evidence>
<dbReference type="AlphaFoldDB" id="A0A371IQF7"/>
<comment type="similarity">
    <text evidence="1">Belongs to the type-I restriction system S methylase family.</text>
</comment>
<gene>
    <name evidence="6" type="ORF">CHF27_012050</name>
</gene>
<dbReference type="GO" id="GO:0004519">
    <property type="term" value="F:endonuclease activity"/>
    <property type="evidence" value="ECO:0007669"/>
    <property type="project" value="UniProtKB-KW"/>
</dbReference>
<dbReference type="InterPro" id="IPR052021">
    <property type="entry name" value="Type-I_RS_S_subunit"/>
</dbReference>
<protein>
    <submittedName>
        <fullName evidence="6">Restriction endonuclease subunit S</fullName>
    </submittedName>
</protein>
<dbReference type="GO" id="GO:0003677">
    <property type="term" value="F:DNA binding"/>
    <property type="evidence" value="ECO:0007669"/>
    <property type="project" value="UniProtKB-KW"/>
</dbReference>
<dbReference type="SUPFAM" id="SSF116734">
    <property type="entry name" value="DNA methylase specificity domain"/>
    <property type="match status" value="2"/>
</dbReference>
<keyword evidence="2" id="KW-0680">Restriction system</keyword>
<evidence type="ECO:0000256" key="3">
    <source>
        <dbReference type="ARBA" id="ARBA00023125"/>
    </source>
</evidence>
<keyword evidence="7" id="KW-1185">Reference proteome</keyword>
<feature type="domain" description="Type I restriction modification DNA specificity" evidence="5">
    <location>
        <begin position="2"/>
        <end position="175"/>
    </location>
</feature>
<evidence type="ECO:0000256" key="2">
    <source>
        <dbReference type="ARBA" id="ARBA00022747"/>
    </source>
</evidence>
<name>A0A371IQF7_9FIRM</name>
<proteinExistence type="inferred from homology"/>
<dbReference type="GO" id="GO:0009307">
    <property type="term" value="P:DNA restriction-modification system"/>
    <property type="evidence" value="ECO:0007669"/>
    <property type="project" value="UniProtKB-KW"/>
</dbReference>
<keyword evidence="3" id="KW-0238">DNA-binding</keyword>
<feature type="coiled-coil region" evidence="4">
    <location>
        <begin position="365"/>
        <end position="392"/>
    </location>
</feature>
<dbReference type="Pfam" id="PF01420">
    <property type="entry name" value="Methylase_S"/>
    <property type="match status" value="2"/>
</dbReference>
<feature type="domain" description="Type I restriction modification DNA specificity" evidence="5">
    <location>
        <begin position="257"/>
        <end position="382"/>
    </location>
</feature>
<dbReference type="PANTHER" id="PTHR30408:SF12">
    <property type="entry name" value="TYPE I RESTRICTION ENZYME MJAVIII SPECIFICITY SUBUNIT"/>
    <property type="match status" value="1"/>
</dbReference>
<organism evidence="6 7">
    <name type="scientific">Romboutsia maritimum</name>
    <dbReference type="NCBI Taxonomy" id="2020948"/>
    <lineage>
        <taxon>Bacteria</taxon>
        <taxon>Bacillati</taxon>
        <taxon>Bacillota</taxon>
        <taxon>Clostridia</taxon>
        <taxon>Peptostreptococcales</taxon>
        <taxon>Peptostreptococcaceae</taxon>
        <taxon>Romboutsia</taxon>
    </lineage>
</organism>
<evidence type="ECO:0000259" key="5">
    <source>
        <dbReference type="Pfam" id="PF01420"/>
    </source>
</evidence>
<dbReference type="Proteomes" id="UP000243494">
    <property type="component" value="Unassembled WGS sequence"/>
</dbReference>
<dbReference type="PANTHER" id="PTHR30408">
    <property type="entry name" value="TYPE-1 RESTRICTION ENZYME ECOKI SPECIFICITY PROTEIN"/>
    <property type="match status" value="1"/>
</dbReference>
<dbReference type="Gene3D" id="3.90.220.20">
    <property type="entry name" value="DNA methylase specificity domains"/>
    <property type="match status" value="2"/>
</dbReference>
<reference evidence="6 7" key="1">
    <citation type="journal article" date="2017" name="Genome Announc.">
        <title>Draft Genome Sequence of Romboutsia maritimum sp. nov. Strain CCRI-22766(T), Isolated from Coastal Estuarine Mud.</title>
        <authorList>
            <person name="Maheux A.F."/>
            <person name="Boudreau D.K."/>
            <person name="Berube E."/>
            <person name="Boissinot M."/>
            <person name="Raymond F."/>
            <person name="Brodeur S."/>
            <person name="Corbeil J."/>
            <person name="Brightwell G."/>
            <person name="Broda D."/>
            <person name="Omar R.F."/>
            <person name="Bergeron M.G."/>
        </authorList>
    </citation>
    <scope>NUCLEOTIDE SEQUENCE [LARGE SCALE GENOMIC DNA]</scope>
    <source>
        <strain evidence="6 7">CCRI-22766</strain>
    </source>
</reference>